<accession>A0A1I1LUT8</accession>
<protein>
    <submittedName>
        <fullName evidence="1">Alcohol dehydrogenase</fullName>
    </submittedName>
</protein>
<organism evidence="1 2">
    <name type="scientific">Flavobacterium phragmitis</name>
    <dbReference type="NCBI Taxonomy" id="739143"/>
    <lineage>
        <taxon>Bacteria</taxon>
        <taxon>Pseudomonadati</taxon>
        <taxon>Bacteroidota</taxon>
        <taxon>Flavobacteriia</taxon>
        <taxon>Flavobacteriales</taxon>
        <taxon>Flavobacteriaceae</taxon>
        <taxon>Flavobacterium</taxon>
    </lineage>
</organism>
<dbReference type="AlphaFoldDB" id="A0A1I1LUT8"/>
<dbReference type="EMBL" id="FOMH01000002">
    <property type="protein sequence ID" value="SFC74728.1"/>
    <property type="molecule type" value="Genomic_DNA"/>
</dbReference>
<dbReference type="Pfam" id="PF13602">
    <property type="entry name" value="ADH_zinc_N_2"/>
    <property type="match status" value="1"/>
</dbReference>
<dbReference type="InterPro" id="IPR036291">
    <property type="entry name" value="NAD(P)-bd_dom_sf"/>
</dbReference>
<gene>
    <name evidence="1" type="ORF">SAMN05216297_102125</name>
</gene>
<evidence type="ECO:0000313" key="2">
    <source>
        <dbReference type="Proteomes" id="UP000199672"/>
    </source>
</evidence>
<proteinExistence type="predicted"/>
<name>A0A1I1LUT8_9FLAO</name>
<dbReference type="SUPFAM" id="SSF51735">
    <property type="entry name" value="NAD(P)-binding Rossmann-fold domains"/>
    <property type="match status" value="1"/>
</dbReference>
<dbReference type="Proteomes" id="UP000199672">
    <property type="component" value="Unassembled WGS sequence"/>
</dbReference>
<evidence type="ECO:0000313" key="1">
    <source>
        <dbReference type="EMBL" id="SFC74728.1"/>
    </source>
</evidence>
<dbReference type="STRING" id="739143.SAMN05216297_102125"/>
<reference evidence="2" key="1">
    <citation type="submission" date="2016-10" db="EMBL/GenBank/DDBJ databases">
        <authorList>
            <person name="Varghese N."/>
            <person name="Submissions S."/>
        </authorList>
    </citation>
    <scope>NUCLEOTIDE SEQUENCE [LARGE SCALE GENOMIC DNA]</scope>
    <source>
        <strain evidence="2">CGMCC 1.10370</strain>
    </source>
</reference>
<dbReference type="RefSeq" id="WP_091490904.1">
    <property type="nucleotide sequence ID" value="NZ_FOMH01000002.1"/>
</dbReference>
<keyword evidence="2" id="KW-1185">Reference proteome</keyword>
<dbReference type="OrthoDB" id="9787435at2"/>
<dbReference type="Gene3D" id="3.40.50.720">
    <property type="entry name" value="NAD(P)-binding Rossmann-like Domain"/>
    <property type="match status" value="1"/>
</dbReference>
<sequence length="112" mass="12686">MTFFLLKNLGADVLIDCKTIDFETILKDYDVVVNSQDQKILEKSLNVLRPNGKVISISGPPTPEFAKEMGLPWYLKIIMSLLSYGVKTKAKKKQVHYSFLFMRAEGSSRGKL</sequence>